<protein>
    <recommendedName>
        <fullName evidence="3">DUF1398 domain-containing protein</fullName>
    </recommendedName>
</protein>
<dbReference type="SUPFAM" id="SSF160419">
    <property type="entry name" value="YdfO-like"/>
    <property type="match status" value="1"/>
</dbReference>
<proteinExistence type="predicted"/>
<accession>A0ABN8H5U9</accession>
<comment type="caution">
    <text evidence="1">The sequence shown here is derived from an EMBL/GenBank/DDBJ whole genome shotgun (WGS) entry which is preliminary data.</text>
</comment>
<dbReference type="EMBL" id="CAKMMW010000041">
    <property type="protein sequence ID" value="CAH1231304.1"/>
    <property type="molecule type" value="Genomic_DNA"/>
</dbReference>
<evidence type="ECO:0008006" key="3">
    <source>
        <dbReference type="Google" id="ProtNLM"/>
    </source>
</evidence>
<reference evidence="1" key="1">
    <citation type="submission" date="2022-01" db="EMBL/GenBank/DDBJ databases">
        <authorList>
            <person name="Criscuolo A."/>
        </authorList>
    </citation>
    <scope>NUCLEOTIDE SEQUENCE</scope>
    <source>
        <strain evidence="1">CIP111891</strain>
    </source>
</reference>
<dbReference type="Proteomes" id="UP000838821">
    <property type="component" value="Unassembled WGS sequence"/>
</dbReference>
<dbReference type="InterPro" id="IPR036696">
    <property type="entry name" value="YdfO-like_sf"/>
</dbReference>
<dbReference type="Gene3D" id="3.30.1810.10">
    <property type="entry name" value="YdfO-like"/>
    <property type="match status" value="1"/>
</dbReference>
<gene>
    <name evidence="1" type="ORF">PAECIP111891_06810</name>
</gene>
<sequence length="132" mass="15380">MNVEEVKRISDMSKKERWPYPRTFQALLDAGVTSYRTEVADNFTVYMGQDDHYEDMNSSMSETSEIAEHYNGKEVLRGLQHHQKHLTPYADFLKDMAKAGVHYYIVDMVDRKVTYTSGRAEEVYTEAIPVFK</sequence>
<dbReference type="RefSeq" id="WP_236293219.1">
    <property type="nucleotide sequence ID" value="NZ_CAKMMW010000041.1"/>
</dbReference>
<dbReference type="InterPro" id="IPR009833">
    <property type="entry name" value="DUF1398"/>
</dbReference>
<keyword evidence="2" id="KW-1185">Reference proteome</keyword>
<evidence type="ECO:0000313" key="1">
    <source>
        <dbReference type="EMBL" id="CAH1231304.1"/>
    </source>
</evidence>
<name>A0ABN8H5U9_9BACL</name>
<organism evidence="1 2">
    <name type="scientific">Paenibacillus allorhizoplanae</name>
    <dbReference type="NCBI Taxonomy" id="2905648"/>
    <lineage>
        <taxon>Bacteria</taxon>
        <taxon>Bacillati</taxon>
        <taxon>Bacillota</taxon>
        <taxon>Bacilli</taxon>
        <taxon>Bacillales</taxon>
        <taxon>Paenibacillaceae</taxon>
        <taxon>Paenibacillus</taxon>
    </lineage>
</organism>
<dbReference type="Pfam" id="PF07166">
    <property type="entry name" value="DUF1398"/>
    <property type="match status" value="1"/>
</dbReference>
<evidence type="ECO:0000313" key="2">
    <source>
        <dbReference type="Proteomes" id="UP000838821"/>
    </source>
</evidence>